<reference evidence="1 2" key="1">
    <citation type="submission" date="2018-09" db="EMBL/GenBank/DDBJ databases">
        <title>Hymenobacter medium sp. nov., isolated from R2A medium.</title>
        <authorList>
            <person name="Yingchao G."/>
        </authorList>
    </citation>
    <scope>NUCLEOTIDE SEQUENCE [LARGE SCALE GENOMIC DNA]</scope>
    <source>
        <strain evidence="2">sh-6</strain>
    </source>
</reference>
<dbReference type="OrthoDB" id="879261at2"/>
<dbReference type="Pfam" id="PF11964">
    <property type="entry name" value="SpoIIAA-like"/>
    <property type="match status" value="1"/>
</dbReference>
<gene>
    <name evidence="1" type="ORF">D3Y59_11680</name>
</gene>
<name>A0A3B7RTV1_9BACT</name>
<protein>
    <submittedName>
        <fullName evidence="1">STAS/SEC14 domain-containing protein</fullName>
    </submittedName>
</protein>
<dbReference type="AlphaFoldDB" id="A0A3B7RTV1"/>
<evidence type="ECO:0000313" key="1">
    <source>
        <dbReference type="EMBL" id="AYA37647.1"/>
    </source>
</evidence>
<dbReference type="EMBL" id="CP032317">
    <property type="protein sequence ID" value="AYA37647.1"/>
    <property type="molecule type" value="Genomic_DNA"/>
</dbReference>
<organism evidence="1 2">
    <name type="scientific">Hymenobacter oligotrophus</name>
    <dbReference type="NCBI Taxonomy" id="2319843"/>
    <lineage>
        <taxon>Bacteria</taxon>
        <taxon>Pseudomonadati</taxon>
        <taxon>Bacteroidota</taxon>
        <taxon>Cytophagia</taxon>
        <taxon>Cytophagales</taxon>
        <taxon>Hymenobacteraceae</taxon>
        <taxon>Hymenobacter</taxon>
    </lineage>
</organism>
<evidence type="ECO:0000313" key="2">
    <source>
        <dbReference type="Proteomes" id="UP000262802"/>
    </source>
</evidence>
<dbReference type="InterPro" id="IPR021866">
    <property type="entry name" value="SpoIIAA-like"/>
</dbReference>
<dbReference type="InterPro" id="IPR036513">
    <property type="entry name" value="STAS_dom_sf"/>
</dbReference>
<dbReference type="SUPFAM" id="SSF52091">
    <property type="entry name" value="SpoIIaa-like"/>
    <property type="match status" value="1"/>
</dbReference>
<dbReference type="Proteomes" id="UP000262802">
    <property type="component" value="Chromosome"/>
</dbReference>
<sequence length="143" mass="16141">MVAPDQFRFANAFAEVQPDPEGFAYMRCLPGTRRLADYQEAMNALLRVIRATGTGKALVDHKNVAPITAEEQHWVVANWLPRAVVQGNYRYAALVSPPETMAWMNTIDPHLLDWPKAPTFKHFSNEADARVWLRAQTVVASHI</sequence>
<keyword evidence="2" id="KW-1185">Reference proteome</keyword>
<dbReference type="RefSeq" id="WP_119445213.1">
    <property type="nucleotide sequence ID" value="NZ_CP032317.1"/>
</dbReference>
<proteinExistence type="predicted"/>
<dbReference type="KEGG" id="hyh:D3Y59_11680"/>
<accession>A0A3B7RTV1</accession>